<proteinExistence type="predicted"/>
<feature type="repeat" description="ANK" evidence="3">
    <location>
        <begin position="112"/>
        <end position="144"/>
    </location>
</feature>
<evidence type="ECO:0000313" key="4">
    <source>
        <dbReference type="EMBL" id="CAH0106934.1"/>
    </source>
</evidence>
<protein>
    <submittedName>
        <fullName evidence="4">Uncharacterized protein</fullName>
    </submittedName>
</protein>
<evidence type="ECO:0000256" key="3">
    <source>
        <dbReference type="PROSITE-ProRule" id="PRU00023"/>
    </source>
</evidence>
<comment type="caution">
    <text evidence="4">The sequence shown here is derived from an EMBL/GenBank/DDBJ whole genome shotgun (WGS) entry which is preliminary data.</text>
</comment>
<keyword evidence="1" id="KW-0677">Repeat</keyword>
<reference evidence="4" key="1">
    <citation type="submission" date="2021-11" db="EMBL/GenBank/DDBJ databases">
        <authorList>
            <person name="Schell T."/>
        </authorList>
    </citation>
    <scope>NUCLEOTIDE SEQUENCE</scope>
    <source>
        <strain evidence="4">M5</strain>
    </source>
</reference>
<dbReference type="SUPFAM" id="SSF48403">
    <property type="entry name" value="Ankyrin repeat"/>
    <property type="match status" value="2"/>
</dbReference>
<evidence type="ECO:0000313" key="5">
    <source>
        <dbReference type="Proteomes" id="UP000789390"/>
    </source>
</evidence>
<dbReference type="Proteomes" id="UP000789390">
    <property type="component" value="Unassembled WGS sequence"/>
</dbReference>
<dbReference type="Pfam" id="PF13637">
    <property type="entry name" value="Ank_4"/>
    <property type="match status" value="1"/>
</dbReference>
<dbReference type="EMBL" id="CAKKLH010000243">
    <property type="protein sequence ID" value="CAH0106934.1"/>
    <property type="molecule type" value="Genomic_DNA"/>
</dbReference>
<evidence type="ECO:0000256" key="1">
    <source>
        <dbReference type="ARBA" id="ARBA00022737"/>
    </source>
</evidence>
<dbReference type="OrthoDB" id="448455at2759"/>
<dbReference type="InterPro" id="IPR036770">
    <property type="entry name" value="Ankyrin_rpt-contain_sf"/>
</dbReference>
<gene>
    <name evidence="4" type="ORF">DGAL_LOCUS10104</name>
</gene>
<name>A0A8J2RTE6_9CRUS</name>
<dbReference type="AlphaFoldDB" id="A0A8J2RTE6"/>
<accession>A0A8J2RTE6</accession>
<dbReference type="PANTHER" id="PTHR24198">
    <property type="entry name" value="ANKYRIN REPEAT AND PROTEIN KINASE DOMAIN-CONTAINING PROTEIN"/>
    <property type="match status" value="1"/>
</dbReference>
<dbReference type="Gene3D" id="1.25.40.20">
    <property type="entry name" value="Ankyrin repeat-containing domain"/>
    <property type="match status" value="3"/>
</dbReference>
<keyword evidence="2 3" id="KW-0040">ANK repeat</keyword>
<dbReference type="InterPro" id="IPR002110">
    <property type="entry name" value="Ankyrin_rpt"/>
</dbReference>
<dbReference type="PROSITE" id="PS50088">
    <property type="entry name" value="ANK_REPEAT"/>
    <property type="match status" value="2"/>
</dbReference>
<dbReference type="Pfam" id="PF00023">
    <property type="entry name" value="Ank"/>
    <property type="match status" value="1"/>
</dbReference>
<feature type="repeat" description="ANK" evidence="3">
    <location>
        <begin position="145"/>
        <end position="169"/>
    </location>
</feature>
<organism evidence="4 5">
    <name type="scientific">Daphnia galeata</name>
    <dbReference type="NCBI Taxonomy" id="27404"/>
    <lineage>
        <taxon>Eukaryota</taxon>
        <taxon>Metazoa</taxon>
        <taxon>Ecdysozoa</taxon>
        <taxon>Arthropoda</taxon>
        <taxon>Crustacea</taxon>
        <taxon>Branchiopoda</taxon>
        <taxon>Diplostraca</taxon>
        <taxon>Cladocera</taxon>
        <taxon>Anomopoda</taxon>
        <taxon>Daphniidae</taxon>
        <taxon>Daphnia</taxon>
    </lineage>
</organism>
<sequence length="433" mass="49707">MESGKYDINDTFTDHRMTTLHLAIVISSPEMVRHLLEKWKADPTKRDRKGRTALHLAALQRSRSQYFRQRRSIFLCNWQHVTKREQKSWISSFEAKKSKQNNEGIDDSVYQFGITALHMAVTASNETTADYLIKRGANINYRDKCGRTPLHLAAAFAQDIKIIELLLKNIKKEDIEKQYKNDENIFDYAEKNEKGLGQKIFARLRTKGIFGKKKTPAFSIMEDESNKKSDETVASNEKTEKKIETIIRETKNEITFFKTFRETKRIFSNDRHKKKLSTDTEVAFATQIKIMLPLALATALENIIIESNVERVHDLKDEGKDISKVTWENGENALHVAAKWAKTREMIDVIQENGKFDINGVDSNGHTPLHYALLGTNPTIDHEGAVYNKDIDLFDLFLKPEKVDIDDSDKSGRPARCRSQHVLKWMDSLSSGG</sequence>
<dbReference type="Pfam" id="PF12796">
    <property type="entry name" value="Ank_2"/>
    <property type="match status" value="1"/>
</dbReference>
<evidence type="ECO:0000256" key="2">
    <source>
        <dbReference type="ARBA" id="ARBA00023043"/>
    </source>
</evidence>
<dbReference type="PROSITE" id="PS50297">
    <property type="entry name" value="ANK_REP_REGION"/>
    <property type="match status" value="1"/>
</dbReference>
<keyword evidence="5" id="KW-1185">Reference proteome</keyword>
<dbReference type="PANTHER" id="PTHR24198:SF165">
    <property type="entry name" value="ANKYRIN REPEAT-CONTAINING PROTEIN-RELATED"/>
    <property type="match status" value="1"/>
</dbReference>
<dbReference type="SMART" id="SM00248">
    <property type="entry name" value="ANK"/>
    <property type="match status" value="5"/>
</dbReference>